<evidence type="ECO:0000313" key="3">
    <source>
        <dbReference type="Proteomes" id="UP000054564"/>
    </source>
</evidence>
<feature type="region of interest" description="Disordered" evidence="1">
    <location>
        <begin position="165"/>
        <end position="194"/>
    </location>
</feature>
<evidence type="ECO:0000313" key="2">
    <source>
        <dbReference type="EMBL" id="KNE97185.1"/>
    </source>
</evidence>
<dbReference type="EMBL" id="AJIL01000072">
    <property type="protein sequence ID" value="KNE97185.1"/>
    <property type="molecule type" value="Genomic_DNA"/>
</dbReference>
<keyword evidence="3" id="KW-1185">Reference proteome</keyword>
<evidence type="ECO:0000256" key="1">
    <source>
        <dbReference type="SAM" id="MobiDB-lite"/>
    </source>
</evidence>
<protein>
    <submittedName>
        <fullName evidence="2">Uncharacterized protein</fullName>
    </submittedName>
</protein>
<proteinExistence type="predicted"/>
<reference evidence="3" key="1">
    <citation type="submission" date="2014-03" db="EMBL/GenBank/DDBJ databases">
        <title>The Genome Sequence of Puccinia striiformis f. sp. tritici PST-78.</title>
        <authorList>
            <consortium name="The Broad Institute Genome Sequencing Platform"/>
            <person name="Cuomo C."/>
            <person name="Hulbert S."/>
            <person name="Chen X."/>
            <person name="Walker B."/>
            <person name="Young S.K."/>
            <person name="Zeng Q."/>
            <person name="Gargeya S."/>
            <person name="Fitzgerald M."/>
            <person name="Haas B."/>
            <person name="Abouelleil A."/>
            <person name="Alvarado L."/>
            <person name="Arachchi H.M."/>
            <person name="Berlin A.M."/>
            <person name="Chapman S.B."/>
            <person name="Goldberg J."/>
            <person name="Griggs A."/>
            <person name="Gujja S."/>
            <person name="Hansen M."/>
            <person name="Howarth C."/>
            <person name="Imamovic A."/>
            <person name="Larimer J."/>
            <person name="McCowan C."/>
            <person name="Montmayeur A."/>
            <person name="Murphy C."/>
            <person name="Neiman D."/>
            <person name="Pearson M."/>
            <person name="Priest M."/>
            <person name="Roberts A."/>
            <person name="Saif S."/>
            <person name="Shea T."/>
            <person name="Sisk P."/>
            <person name="Sykes S."/>
            <person name="Wortman J."/>
            <person name="Nusbaum C."/>
            <person name="Birren B."/>
        </authorList>
    </citation>
    <scope>NUCLEOTIDE SEQUENCE [LARGE SCALE GENOMIC DNA]</scope>
    <source>
        <strain evidence="3">race PST-78</strain>
    </source>
</reference>
<gene>
    <name evidence="2" type="ORF">PSTG_09610</name>
</gene>
<sequence>MSRSIPTTPRELSVMLQMKLELSSLHSSHSSGAEVFQQPKGLINIPTALTSRHIDPSLDKAASATPNVGDPPEIAGSFQVMSPTRPAERPAVFQVDSSGSVETRLPSRQTNSMRASTRAGRPRSQGAANKVQRNTWVPTFQILREPERPPMSSISLNFQAVVESRAPQRRLSQCRSTRAGPSRSSPIRQVESENRRAQTWAVPYDVEITPIQFEDAQVQEIAERRPSRQQTIWRGSTRAGASRKRERMELHEESHRKRVRGP</sequence>
<name>A0A0L0VD29_9BASI</name>
<feature type="compositionally biased region" description="Basic and acidic residues" evidence="1">
    <location>
        <begin position="246"/>
        <end position="255"/>
    </location>
</feature>
<feature type="compositionally biased region" description="Polar residues" evidence="1">
    <location>
        <begin position="95"/>
        <end position="115"/>
    </location>
</feature>
<comment type="caution">
    <text evidence="2">The sequence shown here is derived from an EMBL/GenBank/DDBJ whole genome shotgun (WGS) entry which is preliminary data.</text>
</comment>
<feature type="region of interest" description="Disordered" evidence="1">
    <location>
        <begin position="223"/>
        <end position="262"/>
    </location>
</feature>
<organism evidence="2 3">
    <name type="scientific">Puccinia striiformis f. sp. tritici PST-78</name>
    <dbReference type="NCBI Taxonomy" id="1165861"/>
    <lineage>
        <taxon>Eukaryota</taxon>
        <taxon>Fungi</taxon>
        <taxon>Dikarya</taxon>
        <taxon>Basidiomycota</taxon>
        <taxon>Pucciniomycotina</taxon>
        <taxon>Pucciniomycetes</taxon>
        <taxon>Pucciniales</taxon>
        <taxon>Pucciniaceae</taxon>
        <taxon>Puccinia</taxon>
    </lineage>
</organism>
<accession>A0A0L0VD29</accession>
<feature type="region of interest" description="Disordered" evidence="1">
    <location>
        <begin position="94"/>
        <end position="129"/>
    </location>
</feature>
<dbReference type="AlphaFoldDB" id="A0A0L0VD29"/>
<dbReference type="Proteomes" id="UP000054564">
    <property type="component" value="Unassembled WGS sequence"/>
</dbReference>